<evidence type="ECO:0000313" key="9">
    <source>
        <dbReference type="Proteomes" id="UP001231362"/>
    </source>
</evidence>
<comment type="caution">
    <text evidence="8">The sequence shown here is derived from an EMBL/GenBank/DDBJ whole genome shotgun (WGS) entry which is preliminary data.</text>
</comment>
<dbReference type="Pfam" id="PF04316">
    <property type="entry name" value="FlgM"/>
    <property type="match status" value="1"/>
</dbReference>
<dbReference type="InterPro" id="IPR007412">
    <property type="entry name" value="FlgM"/>
</dbReference>
<keyword evidence="8" id="KW-0969">Cilium</keyword>
<keyword evidence="9" id="KW-1185">Reference proteome</keyword>
<evidence type="ECO:0000256" key="1">
    <source>
        <dbReference type="ARBA" id="ARBA00005322"/>
    </source>
</evidence>
<reference evidence="8 9" key="1">
    <citation type="submission" date="2023-07" db="EMBL/GenBank/DDBJ databases">
        <title>Genomic Encyclopedia of Type Strains, Phase IV (KMG-IV): sequencing the most valuable type-strain genomes for metagenomic binning, comparative biology and taxonomic classification.</title>
        <authorList>
            <person name="Goeker M."/>
        </authorList>
    </citation>
    <scope>NUCLEOTIDE SEQUENCE [LARGE SCALE GENOMIC DNA]</scope>
    <source>
        <strain evidence="8 9">DSM 23948</strain>
    </source>
</reference>
<dbReference type="Proteomes" id="UP001231362">
    <property type="component" value="Unassembled WGS sequence"/>
</dbReference>
<dbReference type="InterPro" id="IPR031316">
    <property type="entry name" value="FlgM_C"/>
</dbReference>
<evidence type="ECO:0000256" key="2">
    <source>
        <dbReference type="ARBA" id="ARBA00017823"/>
    </source>
</evidence>
<dbReference type="RefSeq" id="WP_307151415.1">
    <property type="nucleotide sequence ID" value="NZ_JAUSTU010000017.1"/>
</dbReference>
<evidence type="ECO:0000256" key="3">
    <source>
        <dbReference type="ARBA" id="ARBA00022491"/>
    </source>
</evidence>
<comment type="similarity">
    <text evidence="1">Belongs to the FlgM family.</text>
</comment>
<keyword evidence="4" id="KW-1005">Bacterial flagellum biogenesis</keyword>
<evidence type="ECO:0000256" key="4">
    <source>
        <dbReference type="ARBA" id="ARBA00022795"/>
    </source>
</evidence>
<dbReference type="InterPro" id="IPR035890">
    <property type="entry name" value="Anti-sigma-28_factor_FlgM_sf"/>
</dbReference>
<evidence type="ECO:0000259" key="7">
    <source>
        <dbReference type="Pfam" id="PF04316"/>
    </source>
</evidence>
<keyword evidence="8" id="KW-0282">Flagellum</keyword>
<evidence type="ECO:0000313" key="8">
    <source>
        <dbReference type="EMBL" id="MDQ0156925.1"/>
    </source>
</evidence>
<sequence>MKINHIGRLNINPYNKQAGKMDQVQKAGKKDKIEISPEAKNLQKIGDIELERQEKIEAIKKDIQSGQYEINTKEIAKKMYSFWDDMK</sequence>
<keyword evidence="5" id="KW-0805">Transcription regulation</keyword>
<accession>A0ABT9V7I9</accession>
<evidence type="ECO:0000256" key="6">
    <source>
        <dbReference type="ARBA" id="ARBA00023163"/>
    </source>
</evidence>
<proteinExistence type="inferred from homology"/>
<dbReference type="EMBL" id="JAUSTU010000017">
    <property type="protein sequence ID" value="MDQ0156925.1"/>
    <property type="molecule type" value="Genomic_DNA"/>
</dbReference>
<organism evidence="8 9">
    <name type="scientific">Anoxybacillus andreesenii</name>
    <dbReference type="NCBI Taxonomy" id="1325932"/>
    <lineage>
        <taxon>Bacteria</taxon>
        <taxon>Bacillati</taxon>
        <taxon>Bacillota</taxon>
        <taxon>Bacilli</taxon>
        <taxon>Bacillales</taxon>
        <taxon>Anoxybacillaceae</taxon>
        <taxon>Anoxybacillus</taxon>
    </lineage>
</organism>
<feature type="domain" description="Anti-sigma-28 factor FlgM C-terminal" evidence="7">
    <location>
        <begin position="31"/>
        <end position="80"/>
    </location>
</feature>
<evidence type="ECO:0000256" key="5">
    <source>
        <dbReference type="ARBA" id="ARBA00023015"/>
    </source>
</evidence>
<dbReference type="NCBIfam" id="TIGR03824">
    <property type="entry name" value="FlgM_jcvi"/>
    <property type="match status" value="1"/>
</dbReference>
<dbReference type="SUPFAM" id="SSF101498">
    <property type="entry name" value="Anti-sigma factor FlgM"/>
    <property type="match status" value="1"/>
</dbReference>
<protein>
    <recommendedName>
        <fullName evidence="2">Negative regulator of flagellin synthesis</fullName>
    </recommendedName>
</protein>
<gene>
    <name evidence="8" type="ORF">J2S07_003250</name>
</gene>
<keyword evidence="3" id="KW-0678">Repressor</keyword>
<keyword evidence="6" id="KW-0804">Transcription</keyword>
<keyword evidence="8" id="KW-0966">Cell projection</keyword>
<name>A0ABT9V7I9_9BACL</name>